<evidence type="ECO:0000313" key="1">
    <source>
        <dbReference type="EMBL" id="MBD1393026.1"/>
    </source>
</evidence>
<organism evidence="1 2">
    <name type="scientific">Mucilaginibacter glaciei</name>
    <dbReference type="NCBI Taxonomy" id="2772109"/>
    <lineage>
        <taxon>Bacteria</taxon>
        <taxon>Pseudomonadati</taxon>
        <taxon>Bacteroidota</taxon>
        <taxon>Sphingobacteriia</taxon>
        <taxon>Sphingobacteriales</taxon>
        <taxon>Sphingobacteriaceae</taxon>
        <taxon>Mucilaginibacter</taxon>
    </lineage>
</organism>
<proteinExistence type="predicted"/>
<dbReference type="RefSeq" id="WP_191162531.1">
    <property type="nucleotide sequence ID" value="NZ_JACWMX010000003.1"/>
</dbReference>
<name>A0A926S5S1_9SPHI</name>
<sequence>MKTIANVQPVSAEKLFDLLKKEFPDYINSKLDSSLAIDFAHVYDVINILFPEVIEGVALTVTVTDDAISVSDNAVEHVYNTELLEEQLVNFITEQCS</sequence>
<accession>A0A926S5S1</accession>
<protein>
    <submittedName>
        <fullName evidence="1">Uncharacterized protein</fullName>
    </submittedName>
</protein>
<dbReference type="AlphaFoldDB" id="A0A926S5S1"/>
<keyword evidence="2" id="KW-1185">Reference proteome</keyword>
<evidence type="ECO:0000313" key="2">
    <source>
        <dbReference type="Proteomes" id="UP000619078"/>
    </source>
</evidence>
<gene>
    <name evidence="1" type="ORF">IDJ76_07950</name>
</gene>
<comment type="caution">
    <text evidence="1">The sequence shown here is derived from an EMBL/GenBank/DDBJ whole genome shotgun (WGS) entry which is preliminary data.</text>
</comment>
<dbReference type="Proteomes" id="UP000619078">
    <property type="component" value="Unassembled WGS sequence"/>
</dbReference>
<reference evidence="1" key="1">
    <citation type="submission" date="2020-09" db="EMBL/GenBank/DDBJ databases">
        <title>Novel species of Mucilaginibacter isolated from a glacier on the Tibetan Plateau.</title>
        <authorList>
            <person name="Liu Q."/>
            <person name="Xin Y.-H."/>
        </authorList>
    </citation>
    <scope>NUCLEOTIDE SEQUENCE</scope>
    <source>
        <strain evidence="1">ZB1P21</strain>
    </source>
</reference>
<dbReference type="EMBL" id="JACWMX010000003">
    <property type="protein sequence ID" value="MBD1393026.1"/>
    <property type="molecule type" value="Genomic_DNA"/>
</dbReference>